<keyword evidence="3" id="KW-1185">Reference proteome</keyword>
<accession>A0A873WRV5</accession>
<reference evidence="2" key="1">
    <citation type="submission" date="2020-10" db="EMBL/GenBank/DDBJ databases">
        <authorList>
            <person name="Ben Porat S."/>
            <person name="Alkalay-Oren S."/>
            <person name="Coppenhagen-Glazer S."/>
            <person name="Hazan R."/>
        </authorList>
    </citation>
    <scope>NUCLEOTIDE SEQUENCE</scope>
</reference>
<organism evidence="2 3">
    <name type="scientific">Providencia phage Kokobel1</name>
    <dbReference type="NCBI Taxonomy" id="2783540"/>
    <lineage>
        <taxon>Viruses</taxon>
        <taxon>Duplodnaviria</taxon>
        <taxon>Heunggongvirae</taxon>
        <taxon>Uroviricota</taxon>
        <taxon>Caudoviricetes</taxon>
        <taxon>Casjensviridae</taxon>
        <taxon>Kokobelvirus</taxon>
        <taxon>Kokobelvirus kokobel1</taxon>
    </lineage>
</organism>
<dbReference type="KEGG" id="vg:62680453"/>
<keyword evidence="1" id="KW-0472">Membrane</keyword>
<keyword evidence="1" id="KW-0812">Transmembrane</keyword>
<sequence length="78" mass="8563">MEQLLLELYAYGLYSVVWLVGAVVVSLVIGYPSFSLNLQFMAIPMMILFSITGIAFVCSVLSWVGYAGVWVLLQTLPG</sequence>
<keyword evidence="1" id="KW-1133">Transmembrane helix</keyword>
<protein>
    <submittedName>
        <fullName evidence="2">Uncharacterized protein</fullName>
    </submittedName>
</protein>
<name>A0A873WRV5_9CAUD</name>
<dbReference type="EMBL" id="MW145139">
    <property type="protein sequence ID" value="QPB11474.1"/>
    <property type="molecule type" value="Genomic_DNA"/>
</dbReference>
<evidence type="ECO:0000256" key="1">
    <source>
        <dbReference type="SAM" id="Phobius"/>
    </source>
</evidence>
<feature type="transmembrane region" description="Helical" evidence="1">
    <location>
        <begin position="46"/>
        <end position="73"/>
    </location>
</feature>
<evidence type="ECO:0000313" key="3">
    <source>
        <dbReference type="Proteomes" id="UP000663201"/>
    </source>
</evidence>
<feature type="transmembrane region" description="Helical" evidence="1">
    <location>
        <begin position="12"/>
        <end position="34"/>
    </location>
</feature>
<dbReference type="GeneID" id="62680453"/>
<dbReference type="Proteomes" id="UP000663201">
    <property type="component" value="Segment"/>
</dbReference>
<proteinExistence type="predicted"/>
<dbReference type="RefSeq" id="YP_009997938.1">
    <property type="nucleotide sequence ID" value="NC_052979.1"/>
</dbReference>
<evidence type="ECO:0000313" key="2">
    <source>
        <dbReference type="EMBL" id="QPB11474.1"/>
    </source>
</evidence>